<dbReference type="SMART" id="SM00749">
    <property type="entry name" value="BON"/>
    <property type="match status" value="3"/>
</dbReference>
<dbReference type="STRING" id="262004.SAMN04489796_102298"/>
<dbReference type="OrthoDB" id="870892at2"/>
<evidence type="ECO:0000259" key="2">
    <source>
        <dbReference type="PROSITE" id="PS50914"/>
    </source>
</evidence>
<proteinExistence type="predicted"/>
<gene>
    <name evidence="3" type="ORF">SAMN04489796_102298</name>
</gene>
<evidence type="ECO:0000256" key="1">
    <source>
        <dbReference type="ARBA" id="ARBA00022729"/>
    </source>
</evidence>
<dbReference type="PROSITE" id="PS50914">
    <property type="entry name" value="BON"/>
    <property type="match status" value="3"/>
</dbReference>
<keyword evidence="1" id="KW-0732">Signal</keyword>
<sequence>MRSDSQIKQNILDEFVFQPNIEENLIGVVVEDGVVMLTGVVDDFTIKVAAKEAVSKVKGVKAVAEDIEVKYGTAYQKTDIEIAKAIVQAFEWNTAIPENKIKVEVSDGWITLSGEVEFIYEKEAAKRVTEQIIGVKGINNAIEIEPAIKPEVIKENIIKALKRSADHEASKITIKVNGDVVKLEGKVDSLNQKRTAQKTAYYAPGVNKVENELVVMG</sequence>
<dbReference type="AlphaFoldDB" id="A0A1G8BCN3"/>
<evidence type="ECO:0000313" key="3">
    <source>
        <dbReference type="EMBL" id="SDH30851.1"/>
    </source>
</evidence>
<name>A0A1G8BCN3_9FLAO</name>
<reference evidence="4" key="1">
    <citation type="submission" date="2016-10" db="EMBL/GenBank/DDBJ databases">
        <authorList>
            <person name="Varghese N."/>
            <person name="Submissions S."/>
        </authorList>
    </citation>
    <scope>NUCLEOTIDE SEQUENCE [LARGE SCALE GENOMIC DNA]</scope>
    <source>
        <strain evidence="4">DSM 15363</strain>
    </source>
</reference>
<feature type="domain" description="BON" evidence="2">
    <location>
        <begin position="149"/>
        <end position="217"/>
    </location>
</feature>
<feature type="domain" description="BON" evidence="2">
    <location>
        <begin position="78"/>
        <end position="146"/>
    </location>
</feature>
<dbReference type="EMBL" id="FNCZ01000002">
    <property type="protein sequence ID" value="SDH30851.1"/>
    <property type="molecule type" value="Genomic_DNA"/>
</dbReference>
<accession>A0A1G8BCN3</accession>
<dbReference type="RefSeq" id="WP_092467168.1">
    <property type="nucleotide sequence ID" value="NZ_FNCZ01000002.1"/>
</dbReference>
<organism evidence="3 4">
    <name type="scientific">Winogradskyella thalassocola</name>
    <dbReference type="NCBI Taxonomy" id="262004"/>
    <lineage>
        <taxon>Bacteria</taxon>
        <taxon>Pseudomonadati</taxon>
        <taxon>Bacteroidota</taxon>
        <taxon>Flavobacteriia</taxon>
        <taxon>Flavobacteriales</taxon>
        <taxon>Flavobacteriaceae</taxon>
        <taxon>Winogradskyella</taxon>
    </lineage>
</organism>
<dbReference type="Gene3D" id="3.30.1340.30">
    <property type="match status" value="3"/>
</dbReference>
<dbReference type="InterPro" id="IPR007055">
    <property type="entry name" value="BON_dom"/>
</dbReference>
<feature type="domain" description="BON" evidence="2">
    <location>
        <begin position="3"/>
        <end position="71"/>
    </location>
</feature>
<dbReference type="InterPro" id="IPR051686">
    <property type="entry name" value="Lipoprotein_DolP"/>
</dbReference>
<evidence type="ECO:0000313" key="4">
    <source>
        <dbReference type="Proteomes" id="UP000199492"/>
    </source>
</evidence>
<dbReference type="PANTHER" id="PTHR34606">
    <property type="entry name" value="BON DOMAIN-CONTAINING PROTEIN"/>
    <property type="match status" value="1"/>
</dbReference>
<protein>
    <submittedName>
        <fullName evidence="3">Osmotically-inducible protein OsmY, contains BON domain</fullName>
    </submittedName>
</protein>
<dbReference type="Proteomes" id="UP000199492">
    <property type="component" value="Unassembled WGS sequence"/>
</dbReference>
<keyword evidence="4" id="KW-1185">Reference proteome</keyword>
<dbReference type="InterPro" id="IPR014004">
    <property type="entry name" value="Transpt-assoc_nodulatn_dom_bac"/>
</dbReference>
<dbReference type="PANTHER" id="PTHR34606:SF4">
    <property type="entry name" value="OUTER MEMBRANE LIPOPROTEIN DOLP"/>
    <property type="match status" value="1"/>
</dbReference>
<dbReference type="Pfam" id="PF04972">
    <property type="entry name" value="BON"/>
    <property type="match status" value="3"/>
</dbReference>